<evidence type="ECO:0000313" key="1">
    <source>
        <dbReference type="EMBL" id="BDZ77244.1"/>
    </source>
</evidence>
<accession>A0ABM8I2P7</accession>
<protein>
    <recommendedName>
        <fullName evidence="3">DUF1310 family protein</fullName>
    </recommendedName>
</protein>
<dbReference type="EMBL" id="AP027742">
    <property type="protein sequence ID" value="BDZ77244.1"/>
    <property type="molecule type" value="Genomic_DNA"/>
</dbReference>
<evidence type="ECO:0008006" key="3">
    <source>
        <dbReference type="Google" id="ProtNLM"/>
    </source>
</evidence>
<keyword evidence="2" id="KW-1185">Reference proteome</keyword>
<dbReference type="RefSeq" id="WP_316266898.1">
    <property type="nucleotide sequence ID" value="NZ_AP027742.1"/>
</dbReference>
<reference evidence="2" key="1">
    <citation type="journal article" date="2023" name="Int. J. Syst. Evol. Microbiol.">
        <title>Claveliimonas bilis gen. nov., sp. nov., deoxycholic acid-producing bacteria isolated from human faeces, and reclassification of Sellimonas monacensis Zenner et al. 2021 as Claveliimonas monacensis comb. nov.</title>
        <authorList>
            <person name="Hisatomi A."/>
            <person name="Kastawa N.W.E.P.G."/>
            <person name="Song I."/>
            <person name="Ohkuma M."/>
            <person name="Fukiya S."/>
            <person name="Sakamoto M."/>
        </authorList>
    </citation>
    <scope>NUCLEOTIDE SEQUENCE [LARGE SCALE GENOMIC DNA]</scope>
    <source>
        <strain evidence="2">12BBH14</strain>
    </source>
</reference>
<gene>
    <name evidence="1" type="ORF">Lac1_14270</name>
</gene>
<sequence>MKNRVMSVLATLLFLLCLGYGAYQEKGLNVLEEEIISVEVQRRSPYLSESEVDSEDLMKQLSREIKATDFIEQDERKAEVKDKSGQPDIVFHIYGEERSILYTLEITNNFEQVTMNINQKNYFYDNEKLDRIFREIFSEAQEKREREEIIPL</sequence>
<name>A0ABM8I2P7_9FIRM</name>
<dbReference type="Proteomes" id="UP001305815">
    <property type="component" value="Chromosome"/>
</dbReference>
<organism evidence="1 2">
    <name type="scientific">Claveliimonas bilis</name>
    <dbReference type="NCBI Taxonomy" id="3028070"/>
    <lineage>
        <taxon>Bacteria</taxon>
        <taxon>Bacillati</taxon>
        <taxon>Bacillota</taxon>
        <taxon>Clostridia</taxon>
        <taxon>Lachnospirales</taxon>
        <taxon>Lachnospiraceae</taxon>
        <taxon>Claveliimonas</taxon>
    </lineage>
</organism>
<evidence type="ECO:0000313" key="2">
    <source>
        <dbReference type="Proteomes" id="UP001305815"/>
    </source>
</evidence>
<proteinExistence type="predicted"/>